<evidence type="ECO:0000313" key="3">
    <source>
        <dbReference type="Proteomes" id="UP001151133"/>
    </source>
</evidence>
<gene>
    <name evidence="2" type="ORF">OIU80_06770</name>
</gene>
<dbReference type="EMBL" id="JAOZEV010000004">
    <property type="protein sequence ID" value="MCV9931981.1"/>
    <property type="molecule type" value="Genomic_DNA"/>
</dbReference>
<accession>A0A9X2ZIE1</accession>
<comment type="caution">
    <text evidence="2">The sequence shown here is derived from an EMBL/GenBank/DDBJ whole genome shotgun (WGS) entry which is preliminary data.</text>
</comment>
<keyword evidence="1" id="KW-0472">Membrane</keyword>
<dbReference type="Proteomes" id="UP001151133">
    <property type="component" value="Unassembled WGS sequence"/>
</dbReference>
<proteinExistence type="predicted"/>
<evidence type="ECO:0000256" key="1">
    <source>
        <dbReference type="SAM" id="Phobius"/>
    </source>
</evidence>
<feature type="transmembrane region" description="Helical" evidence="1">
    <location>
        <begin position="7"/>
        <end position="23"/>
    </location>
</feature>
<sequence>MKLSKELYNGILIFLGIGVYFLLMNVLGLAHILYLRALNVAFVVYGVNRTIKMNLAEGENNAVSNAISAMTTSVIGVCLSILGLLIYSYAKGGDAYVKTLSATFMFGGNPSVPTYCICLLFEGIASSVVVTMLLMLYWNHKYAAD</sequence>
<name>A0A9X2ZIE1_9FLAO</name>
<evidence type="ECO:0000313" key="2">
    <source>
        <dbReference type="EMBL" id="MCV9931981.1"/>
    </source>
</evidence>
<dbReference type="RefSeq" id="WP_264286283.1">
    <property type="nucleotide sequence ID" value="NZ_JAOZEV010000004.1"/>
</dbReference>
<keyword evidence="3" id="KW-1185">Reference proteome</keyword>
<keyword evidence="1" id="KW-1133">Transmembrane helix</keyword>
<keyword evidence="1" id="KW-0812">Transmembrane</keyword>
<protein>
    <recommendedName>
        <fullName evidence="4">DUF4199 domain-containing protein</fullName>
    </recommendedName>
</protein>
<feature type="transmembrane region" description="Helical" evidence="1">
    <location>
        <begin position="67"/>
        <end position="90"/>
    </location>
</feature>
<organism evidence="2 3">
    <name type="scientific">Flavobacterium frigoritolerans</name>
    <dbReference type="NCBI Taxonomy" id="2987686"/>
    <lineage>
        <taxon>Bacteria</taxon>
        <taxon>Pseudomonadati</taxon>
        <taxon>Bacteroidota</taxon>
        <taxon>Flavobacteriia</taxon>
        <taxon>Flavobacteriales</taxon>
        <taxon>Flavobacteriaceae</taxon>
        <taxon>Flavobacterium</taxon>
    </lineage>
</organism>
<feature type="transmembrane region" description="Helical" evidence="1">
    <location>
        <begin position="112"/>
        <end position="138"/>
    </location>
</feature>
<evidence type="ECO:0008006" key="4">
    <source>
        <dbReference type="Google" id="ProtNLM"/>
    </source>
</evidence>
<dbReference type="AlphaFoldDB" id="A0A9X2ZIE1"/>
<reference evidence="2" key="1">
    <citation type="submission" date="2022-10" db="EMBL/GenBank/DDBJ databases">
        <title>Two novel species of Flavobacterium.</title>
        <authorList>
            <person name="Liu Q."/>
            <person name="Xin Y.-H."/>
        </authorList>
    </citation>
    <scope>NUCLEOTIDE SEQUENCE</scope>
    <source>
        <strain evidence="2">LS1R47</strain>
    </source>
</reference>